<organism evidence="1">
    <name type="scientific">Anguilla anguilla</name>
    <name type="common">European freshwater eel</name>
    <name type="synonym">Muraena anguilla</name>
    <dbReference type="NCBI Taxonomy" id="7936"/>
    <lineage>
        <taxon>Eukaryota</taxon>
        <taxon>Metazoa</taxon>
        <taxon>Chordata</taxon>
        <taxon>Craniata</taxon>
        <taxon>Vertebrata</taxon>
        <taxon>Euteleostomi</taxon>
        <taxon>Actinopterygii</taxon>
        <taxon>Neopterygii</taxon>
        <taxon>Teleostei</taxon>
        <taxon>Anguilliformes</taxon>
        <taxon>Anguillidae</taxon>
        <taxon>Anguilla</taxon>
    </lineage>
</organism>
<evidence type="ECO:0000313" key="1">
    <source>
        <dbReference type="EMBL" id="JAH97075.1"/>
    </source>
</evidence>
<reference evidence="1" key="2">
    <citation type="journal article" date="2015" name="Fish Shellfish Immunol.">
        <title>Early steps in the European eel (Anguilla anguilla)-Vibrio vulnificus interaction in the gills: Role of the RtxA13 toxin.</title>
        <authorList>
            <person name="Callol A."/>
            <person name="Pajuelo D."/>
            <person name="Ebbesson L."/>
            <person name="Teles M."/>
            <person name="MacKenzie S."/>
            <person name="Amaro C."/>
        </authorList>
    </citation>
    <scope>NUCLEOTIDE SEQUENCE</scope>
</reference>
<protein>
    <submittedName>
        <fullName evidence="1">Uncharacterized protein</fullName>
    </submittedName>
</protein>
<proteinExistence type="predicted"/>
<name>A0A0E9X5B0_ANGAN</name>
<dbReference type="AlphaFoldDB" id="A0A0E9X5B0"/>
<reference evidence="1" key="1">
    <citation type="submission" date="2014-11" db="EMBL/GenBank/DDBJ databases">
        <authorList>
            <person name="Amaro Gonzalez C."/>
        </authorList>
    </citation>
    <scope>NUCLEOTIDE SEQUENCE</scope>
</reference>
<sequence length="58" mass="6614">MDNADGNDSNLYSAKVSVKSKSWKHLNVFFSTWNECAGFYFSPFLNVNCKGQVLEDLF</sequence>
<accession>A0A0E9X5B0</accession>
<dbReference type="EMBL" id="GBXM01011502">
    <property type="protein sequence ID" value="JAH97075.1"/>
    <property type="molecule type" value="Transcribed_RNA"/>
</dbReference>